<evidence type="ECO:0000256" key="1">
    <source>
        <dbReference type="PROSITE-ProRule" id="PRU00176"/>
    </source>
</evidence>
<evidence type="ECO:0000259" key="2">
    <source>
        <dbReference type="PROSITE" id="PS50102"/>
    </source>
</evidence>
<gene>
    <name evidence="3" type="ORF">A0H81_06101</name>
</gene>
<dbReference type="InterPro" id="IPR000504">
    <property type="entry name" value="RRM_dom"/>
</dbReference>
<dbReference type="InterPro" id="IPR035979">
    <property type="entry name" value="RBD_domain_sf"/>
</dbReference>
<dbReference type="InterPro" id="IPR012677">
    <property type="entry name" value="Nucleotide-bd_a/b_plait_sf"/>
</dbReference>
<dbReference type="Pfam" id="PF00076">
    <property type="entry name" value="RRM_1"/>
    <property type="match status" value="1"/>
</dbReference>
<dbReference type="CDD" id="cd00590">
    <property type="entry name" value="RRM_SF"/>
    <property type="match status" value="2"/>
</dbReference>
<protein>
    <recommendedName>
        <fullName evidence="2">RRM domain-containing protein</fullName>
    </recommendedName>
</protein>
<dbReference type="OrthoDB" id="1431934at2759"/>
<keyword evidence="1" id="KW-0694">RNA-binding</keyword>
<proteinExistence type="predicted"/>
<organism evidence="3 4">
    <name type="scientific">Grifola frondosa</name>
    <name type="common">Maitake</name>
    <name type="synonym">Polyporus frondosus</name>
    <dbReference type="NCBI Taxonomy" id="5627"/>
    <lineage>
        <taxon>Eukaryota</taxon>
        <taxon>Fungi</taxon>
        <taxon>Dikarya</taxon>
        <taxon>Basidiomycota</taxon>
        <taxon>Agaricomycotina</taxon>
        <taxon>Agaricomycetes</taxon>
        <taxon>Polyporales</taxon>
        <taxon>Grifolaceae</taxon>
        <taxon>Grifola</taxon>
    </lineage>
</organism>
<evidence type="ECO:0000313" key="4">
    <source>
        <dbReference type="Proteomes" id="UP000092993"/>
    </source>
</evidence>
<dbReference type="AlphaFoldDB" id="A0A1C7MAF5"/>
<dbReference type="Proteomes" id="UP000092993">
    <property type="component" value="Unassembled WGS sequence"/>
</dbReference>
<sequence length="651" mass="72781">MPISSHRSWNCRRPSDQYTIDLPLYPIPDTPLFGGSCEYVSEDSEISISHDSCSTATRTKLGCKVTFGPGASVEAIVTAFESPCIVVSNLPRGTIQSEVIELAEHYGDLRSVILDNPLTAMQPTLSARVEYVEPLRAALALSQLDGKKLNSHRLATKLDLRAVEEGAATLRSTKVKISCFAPTLIAWAHYSYLSFARKRAEELNGRAFDGRKIHTSFQTPSWNQTKSFSVEIKGLPLNPSSDHLRKFCHAKTVTLGKPSFVTTACVQEIRRLLETHGPLDAFEFVPYDGEKPKLAMFAQFNTAEAAENAVHTLNGTPHGFIRGSQLWLELIHSIKYTIPSLQFTTLKGSIDALRDSTQMCRLRYYETDENGNLLDLICIRVYGAEPRALGRLKVRLEHLLRGKLLSADGKGTWDEYFVTPEGKEFLNTISRDSRIFVKCDSRTRTVHLCGDEGNREYAKTLIFGKLAETRSRKHVLQLDRDIFRHLLLGGLKNIQTSLGEKLALNVVERTLTCNLSSRTLPVLCAFAPSLLPSCSTADTPIAEHVCNISYKRWLSQLAVLVRRSVWLRYATTTARLEAAMRGYHSRSSETFCHLLPRTSSWKPYSSRISTHDRKSFIIARHRIVKLCIGPAGKVPSFDAPPALRVSAQRAM</sequence>
<dbReference type="EMBL" id="LUGG01000006">
    <property type="protein sequence ID" value="OBZ73802.1"/>
    <property type="molecule type" value="Genomic_DNA"/>
</dbReference>
<name>A0A1C7MAF5_GRIFR</name>
<dbReference type="GO" id="GO:0003723">
    <property type="term" value="F:RNA binding"/>
    <property type="evidence" value="ECO:0007669"/>
    <property type="project" value="UniProtKB-UniRule"/>
</dbReference>
<feature type="domain" description="RRM" evidence="2">
    <location>
        <begin position="83"/>
        <end position="161"/>
    </location>
</feature>
<reference evidence="3 4" key="1">
    <citation type="submission" date="2016-03" db="EMBL/GenBank/DDBJ databases">
        <title>Whole genome sequencing of Grifola frondosa 9006-11.</title>
        <authorList>
            <person name="Min B."/>
            <person name="Park H."/>
            <person name="Kim J.-G."/>
            <person name="Cho H."/>
            <person name="Oh Y.-L."/>
            <person name="Kong W.-S."/>
            <person name="Choi I.-G."/>
        </authorList>
    </citation>
    <scope>NUCLEOTIDE SEQUENCE [LARGE SCALE GENOMIC DNA]</scope>
    <source>
        <strain evidence="3 4">9006-11</strain>
    </source>
</reference>
<dbReference type="Gene3D" id="3.30.70.330">
    <property type="match status" value="1"/>
</dbReference>
<evidence type="ECO:0000313" key="3">
    <source>
        <dbReference type="EMBL" id="OBZ73802.1"/>
    </source>
</evidence>
<dbReference type="PROSITE" id="PS50102">
    <property type="entry name" value="RRM"/>
    <property type="match status" value="1"/>
</dbReference>
<dbReference type="OMA" id="ATIYYRE"/>
<dbReference type="SUPFAM" id="SSF54928">
    <property type="entry name" value="RNA-binding domain, RBD"/>
    <property type="match status" value="2"/>
</dbReference>
<comment type="caution">
    <text evidence="3">The sequence shown here is derived from an EMBL/GenBank/DDBJ whole genome shotgun (WGS) entry which is preliminary data.</text>
</comment>
<accession>A0A1C7MAF5</accession>
<keyword evidence="4" id="KW-1185">Reference proteome</keyword>